<dbReference type="GO" id="GO:0016887">
    <property type="term" value="F:ATP hydrolysis activity"/>
    <property type="evidence" value="ECO:0007669"/>
    <property type="project" value="InterPro"/>
</dbReference>
<dbReference type="InterPro" id="IPR003439">
    <property type="entry name" value="ABC_transporter-like_ATP-bd"/>
</dbReference>
<protein>
    <submittedName>
        <fullName evidence="6">ABC-type multidrug transport system, ATPase component</fullName>
    </submittedName>
</protein>
<dbReference type="STRING" id="660470.Theba_1225"/>
<dbReference type="KEGG" id="mpg:Theba_1225"/>
<keyword evidence="3" id="KW-0547">Nucleotide-binding</keyword>
<dbReference type="PANTHER" id="PTHR42711:SF5">
    <property type="entry name" value="ABC TRANSPORTER ATP-BINDING PROTEIN NATA"/>
    <property type="match status" value="1"/>
</dbReference>
<reference evidence="6 7" key="1">
    <citation type="journal article" date="2012" name="Genome Biol. Evol.">
        <title>Genome Sequence of the Mesophilic Thermotogales Bacterium Mesotoga prima MesG1.Ag.4.2 Reveals the Largest Thermotogales Genome To Date.</title>
        <authorList>
            <person name="Zhaxybayeva O."/>
            <person name="Swithers K.S."/>
            <person name="Foght J."/>
            <person name="Green A.G."/>
            <person name="Bruce D."/>
            <person name="Detter C."/>
            <person name="Han S."/>
            <person name="Teshima H."/>
            <person name="Han J."/>
            <person name="Woyke T."/>
            <person name="Pitluck S."/>
            <person name="Nolan M."/>
            <person name="Ivanova N."/>
            <person name="Pati A."/>
            <person name="Land M.L."/>
            <person name="Dlutek M."/>
            <person name="Doolittle W.F."/>
            <person name="Noll K.M."/>
            <person name="Nesbo C.L."/>
        </authorList>
    </citation>
    <scope>NUCLEOTIDE SEQUENCE [LARGE SCALE GENOMIC DNA]</scope>
    <source>
        <strain evidence="7">mesG1.Ag.4.2</strain>
    </source>
</reference>
<gene>
    <name evidence="6" type="ORF">Theba_1225</name>
</gene>
<accession>I2F4R6</accession>
<dbReference type="HOGENOM" id="CLU_000604_1_2_0"/>
<dbReference type="PROSITE" id="PS50893">
    <property type="entry name" value="ABC_TRANSPORTER_2"/>
    <property type="match status" value="1"/>
</dbReference>
<proteinExistence type="inferred from homology"/>
<dbReference type="Pfam" id="PF00005">
    <property type="entry name" value="ABC_tran"/>
    <property type="match status" value="1"/>
</dbReference>
<dbReference type="Pfam" id="PF13732">
    <property type="entry name" value="DrrA1-3_C"/>
    <property type="match status" value="1"/>
</dbReference>
<keyword evidence="2" id="KW-0813">Transport</keyword>
<dbReference type="EMBL" id="CP003532">
    <property type="protein sequence ID" value="AFK06919.1"/>
    <property type="molecule type" value="Genomic_DNA"/>
</dbReference>
<evidence type="ECO:0000256" key="2">
    <source>
        <dbReference type="ARBA" id="ARBA00022448"/>
    </source>
</evidence>
<feature type="domain" description="ABC transporter" evidence="5">
    <location>
        <begin position="4"/>
        <end position="234"/>
    </location>
</feature>
<dbReference type="InterPro" id="IPR025302">
    <property type="entry name" value="DrrA1/2-like_C"/>
</dbReference>
<evidence type="ECO:0000259" key="5">
    <source>
        <dbReference type="PROSITE" id="PS50893"/>
    </source>
</evidence>
<evidence type="ECO:0000256" key="1">
    <source>
        <dbReference type="ARBA" id="ARBA00005417"/>
    </source>
</evidence>
<dbReference type="Gene3D" id="3.40.50.300">
    <property type="entry name" value="P-loop containing nucleotide triphosphate hydrolases"/>
    <property type="match status" value="1"/>
</dbReference>
<dbReference type="GeneID" id="87107032"/>
<dbReference type="AlphaFoldDB" id="I2F4R6"/>
<dbReference type="Proteomes" id="UP000002881">
    <property type="component" value="Chromosome"/>
</dbReference>
<name>I2F4R6_9BACT</name>
<evidence type="ECO:0000256" key="3">
    <source>
        <dbReference type="ARBA" id="ARBA00022741"/>
    </source>
</evidence>
<dbReference type="SUPFAM" id="SSF52540">
    <property type="entry name" value="P-loop containing nucleoside triphosphate hydrolases"/>
    <property type="match status" value="1"/>
</dbReference>
<evidence type="ECO:0000256" key="4">
    <source>
        <dbReference type="ARBA" id="ARBA00022840"/>
    </source>
</evidence>
<organism evidence="6 7">
    <name type="scientific">Mesotoga prima MesG1.Ag.4.2</name>
    <dbReference type="NCBI Taxonomy" id="660470"/>
    <lineage>
        <taxon>Bacteria</taxon>
        <taxon>Thermotogati</taxon>
        <taxon>Thermotogota</taxon>
        <taxon>Thermotogae</taxon>
        <taxon>Kosmotogales</taxon>
        <taxon>Kosmotogaceae</taxon>
        <taxon>Mesotoga</taxon>
    </lineage>
</organism>
<dbReference type="PANTHER" id="PTHR42711">
    <property type="entry name" value="ABC TRANSPORTER ATP-BINDING PROTEIN"/>
    <property type="match status" value="1"/>
</dbReference>
<dbReference type="GO" id="GO:0005524">
    <property type="term" value="F:ATP binding"/>
    <property type="evidence" value="ECO:0007669"/>
    <property type="project" value="UniProtKB-KW"/>
</dbReference>
<dbReference type="eggNOG" id="COG1131">
    <property type="taxonomic scope" value="Bacteria"/>
</dbReference>
<dbReference type="SMART" id="SM00382">
    <property type="entry name" value="AAA"/>
    <property type="match status" value="1"/>
</dbReference>
<dbReference type="InterPro" id="IPR027417">
    <property type="entry name" value="P-loop_NTPase"/>
</dbReference>
<dbReference type="InterPro" id="IPR050763">
    <property type="entry name" value="ABC_transporter_ATP-binding"/>
</dbReference>
<comment type="similarity">
    <text evidence="1">Belongs to the ABC transporter superfamily.</text>
</comment>
<dbReference type="InterPro" id="IPR003593">
    <property type="entry name" value="AAA+_ATPase"/>
</dbReference>
<keyword evidence="4" id="KW-0067">ATP-binding</keyword>
<dbReference type="RefSeq" id="WP_014730905.1">
    <property type="nucleotide sequence ID" value="NC_017934.1"/>
</dbReference>
<sequence>MNGIVTSNLVKRYGTFEALKSVSLSIEEGDLYCLLGPNGAGKSTLIRILTGLMKPTSGEVNVAGLDMKRDLKKIREKVGLVSERVILYDRLTPVENLLFFASMLRIERRVALKKIESLLDKVDMIEWKDKPIRVFSTGMKQRVNFVRALLHEPSILFMDEPTLGLDPHSTRTIRNMVRELNESGRTVVLTTHIMSEAENIAKSVGIMNKGKLITTGKLEDIRASLNRDRLIITVKGRPEVPIESIDGYMSASRLDGVVKIDFRPGISMESVLPRILQMKLKVIDVDHIKPSLEDVFVELTGEKSQS</sequence>
<evidence type="ECO:0000313" key="6">
    <source>
        <dbReference type="EMBL" id="AFK06919.1"/>
    </source>
</evidence>
<keyword evidence="7" id="KW-1185">Reference proteome</keyword>
<evidence type="ECO:0000313" key="7">
    <source>
        <dbReference type="Proteomes" id="UP000002881"/>
    </source>
</evidence>